<proteinExistence type="predicted"/>
<protein>
    <submittedName>
        <fullName evidence="1">Uncharacterized protein</fullName>
    </submittedName>
</protein>
<dbReference type="EMBL" id="GGEC01075440">
    <property type="protein sequence ID" value="MBX55924.1"/>
    <property type="molecule type" value="Transcribed_RNA"/>
</dbReference>
<dbReference type="AlphaFoldDB" id="A0A2P2PMG3"/>
<name>A0A2P2PMG3_RHIMU</name>
<accession>A0A2P2PMG3</accession>
<organism evidence="1">
    <name type="scientific">Rhizophora mucronata</name>
    <name type="common">Asiatic mangrove</name>
    <dbReference type="NCBI Taxonomy" id="61149"/>
    <lineage>
        <taxon>Eukaryota</taxon>
        <taxon>Viridiplantae</taxon>
        <taxon>Streptophyta</taxon>
        <taxon>Embryophyta</taxon>
        <taxon>Tracheophyta</taxon>
        <taxon>Spermatophyta</taxon>
        <taxon>Magnoliopsida</taxon>
        <taxon>eudicotyledons</taxon>
        <taxon>Gunneridae</taxon>
        <taxon>Pentapetalae</taxon>
        <taxon>rosids</taxon>
        <taxon>fabids</taxon>
        <taxon>Malpighiales</taxon>
        <taxon>Rhizophoraceae</taxon>
        <taxon>Rhizophora</taxon>
    </lineage>
</organism>
<reference evidence="1" key="1">
    <citation type="submission" date="2018-02" db="EMBL/GenBank/DDBJ databases">
        <title>Rhizophora mucronata_Transcriptome.</title>
        <authorList>
            <person name="Meera S.P."/>
            <person name="Sreeshan A."/>
            <person name="Augustine A."/>
        </authorList>
    </citation>
    <scope>NUCLEOTIDE SEQUENCE</scope>
    <source>
        <tissue evidence="1">Leaf</tissue>
    </source>
</reference>
<sequence length="82" mass="9654">MREIYVIGDKKRWKLLFWHASECWPSKWDVAENIAITISSMDCSLYTFQHCRFHISMFFLGIVGVSGKEGMHFYCDSPTQNK</sequence>
<evidence type="ECO:0000313" key="1">
    <source>
        <dbReference type="EMBL" id="MBX55924.1"/>
    </source>
</evidence>